<accession>A0AAD1Y158</accession>
<keyword evidence="1" id="KW-0812">Transmembrane</keyword>
<comment type="caution">
    <text evidence="2">The sequence shown here is derived from an EMBL/GenBank/DDBJ whole genome shotgun (WGS) entry which is preliminary data.</text>
</comment>
<dbReference type="AlphaFoldDB" id="A0AAD1Y158"/>
<dbReference type="Proteomes" id="UP001295684">
    <property type="component" value="Unassembled WGS sequence"/>
</dbReference>
<feature type="transmembrane region" description="Helical" evidence="1">
    <location>
        <begin position="20"/>
        <end position="40"/>
    </location>
</feature>
<gene>
    <name evidence="2" type="ORF">ECRASSUSDP1_LOCUS24694</name>
</gene>
<reference evidence="2" key="1">
    <citation type="submission" date="2023-07" db="EMBL/GenBank/DDBJ databases">
        <authorList>
            <consortium name="AG Swart"/>
            <person name="Singh M."/>
            <person name="Singh A."/>
            <person name="Seah K."/>
            <person name="Emmerich C."/>
        </authorList>
    </citation>
    <scope>NUCLEOTIDE SEQUENCE</scope>
    <source>
        <strain evidence="2">DP1</strain>
    </source>
</reference>
<evidence type="ECO:0000256" key="1">
    <source>
        <dbReference type="SAM" id="Phobius"/>
    </source>
</evidence>
<keyword evidence="1" id="KW-1133">Transmembrane helix</keyword>
<dbReference type="EMBL" id="CAMPGE010025445">
    <property type="protein sequence ID" value="CAI2383201.1"/>
    <property type="molecule type" value="Genomic_DNA"/>
</dbReference>
<evidence type="ECO:0000313" key="2">
    <source>
        <dbReference type="EMBL" id="CAI2383201.1"/>
    </source>
</evidence>
<keyword evidence="1" id="KW-0472">Membrane</keyword>
<protein>
    <submittedName>
        <fullName evidence="2">Uncharacterized protein</fullName>
    </submittedName>
</protein>
<sequence length="66" mass="7689">MSSFLFCIIFFCSLVRVDPFWIFSSVSIILLHFLTYFLILEYNDLKNSSLSEICMCSSLNFLNTSN</sequence>
<evidence type="ECO:0000313" key="3">
    <source>
        <dbReference type="Proteomes" id="UP001295684"/>
    </source>
</evidence>
<name>A0AAD1Y158_EUPCR</name>
<keyword evidence="3" id="KW-1185">Reference proteome</keyword>
<organism evidence="2 3">
    <name type="scientific">Euplotes crassus</name>
    <dbReference type="NCBI Taxonomy" id="5936"/>
    <lineage>
        <taxon>Eukaryota</taxon>
        <taxon>Sar</taxon>
        <taxon>Alveolata</taxon>
        <taxon>Ciliophora</taxon>
        <taxon>Intramacronucleata</taxon>
        <taxon>Spirotrichea</taxon>
        <taxon>Hypotrichia</taxon>
        <taxon>Euplotida</taxon>
        <taxon>Euplotidae</taxon>
        <taxon>Moneuplotes</taxon>
    </lineage>
</organism>
<proteinExistence type="predicted"/>